<dbReference type="RefSeq" id="WP_359784294.1">
    <property type="nucleotide sequence ID" value="NZ_JBEYBN010000001.1"/>
</dbReference>
<evidence type="ECO:0000313" key="3">
    <source>
        <dbReference type="Proteomes" id="UP001550603"/>
    </source>
</evidence>
<keyword evidence="3" id="KW-1185">Reference proteome</keyword>
<comment type="caution">
    <text evidence="2">The sequence shown here is derived from an EMBL/GenBank/DDBJ whole genome shotgun (WGS) entry which is preliminary data.</text>
</comment>
<evidence type="ECO:0000313" key="2">
    <source>
        <dbReference type="EMBL" id="MEU2264950.1"/>
    </source>
</evidence>
<proteinExistence type="predicted"/>
<sequence length="114" mass="12921">MSSIPDAQPARPWRPEDGPRPEVWTWPATDRPALRVMSAGEWRHAPVRARQNWPDGTVRYQVEVDLLGDARVRTLTYQWPQPGLRVARRSGSDPTRGVDETRQGKMPRRGPASG</sequence>
<reference evidence="2 3" key="1">
    <citation type="submission" date="2024-06" db="EMBL/GenBank/DDBJ databases">
        <title>The Natural Products Discovery Center: Release of the First 8490 Sequenced Strains for Exploring Actinobacteria Biosynthetic Diversity.</title>
        <authorList>
            <person name="Kalkreuter E."/>
            <person name="Kautsar S.A."/>
            <person name="Yang D."/>
            <person name="Bader C.D."/>
            <person name="Teijaro C.N."/>
            <person name="Fluegel L."/>
            <person name="Davis C.M."/>
            <person name="Simpson J.R."/>
            <person name="Lauterbach L."/>
            <person name="Steele A.D."/>
            <person name="Gui C."/>
            <person name="Meng S."/>
            <person name="Li G."/>
            <person name="Viehrig K."/>
            <person name="Ye F."/>
            <person name="Su P."/>
            <person name="Kiefer A.F."/>
            <person name="Nichols A."/>
            <person name="Cepeda A.J."/>
            <person name="Yan W."/>
            <person name="Fan B."/>
            <person name="Jiang Y."/>
            <person name="Adhikari A."/>
            <person name="Zheng C.-J."/>
            <person name="Schuster L."/>
            <person name="Cowan T.M."/>
            <person name="Smanski M.J."/>
            <person name="Chevrette M.G."/>
            <person name="De Carvalho L.P.S."/>
            <person name="Shen B."/>
        </authorList>
    </citation>
    <scope>NUCLEOTIDE SEQUENCE [LARGE SCALE GENOMIC DNA]</scope>
    <source>
        <strain evidence="2 3">NPDC019583</strain>
    </source>
</reference>
<protein>
    <submittedName>
        <fullName evidence="2">Uncharacterized protein</fullName>
    </submittedName>
</protein>
<name>A0ABV2XLT9_9ACTN</name>
<evidence type="ECO:0000256" key="1">
    <source>
        <dbReference type="SAM" id="MobiDB-lite"/>
    </source>
</evidence>
<feature type="region of interest" description="Disordered" evidence="1">
    <location>
        <begin position="1"/>
        <end position="26"/>
    </location>
</feature>
<accession>A0ABV2XLT9</accession>
<dbReference type="Proteomes" id="UP001550603">
    <property type="component" value="Unassembled WGS sequence"/>
</dbReference>
<gene>
    <name evidence="2" type="ORF">ABZ568_00550</name>
</gene>
<dbReference type="EMBL" id="JBEYBN010000001">
    <property type="protein sequence ID" value="MEU2264950.1"/>
    <property type="molecule type" value="Genomic_DNA"/>
</dbReference>
<organism evidence="2 3">
    <name type="scientific">Streptomyces olindensis</name>
    <dbReference type="NCBI Taxonomy" id="358823"/>
    <lineage>
        <taxon>Bacteria</taxon>
        <taxon>Bacillati</taxon>
        <taxon>Actinomycetota</taxon>
        <taxon>Actinomycetes</taxon>
        <taxon>Kitasatosporales</taxon>
        <taxon>Streptomycetaceae</taxon>
        <taxon>Streptomyces</taxon>
    </lineage>
</organism>
<feature type="region of interest" description="Disordered" evidence="1">
    <location>
        <begin position="81"/>
        <end position="114"/>
    </location>
</feature>